<keyword evidence="5" id="KW-1185">Reference proteome</keyword>
<evidence type="ECO:0000313" key="5">
    <source>
        <dbReference type="Proteomes" id="UP000093412"/>
    </source>
</evidence>
<dbReference type="InterPro" id="IPR000253">
    <property type="entry name" value="FHA_dom"/>
</dbReference>
<accession>A0ABX2Y6F0</accession>
<evidence type="ECO:0000256" key="2">
    <source>
        <dbReference type="SAM" id="MobiDB-lite"/>
    </source>
</evidence>
<organism evidence="4 5">
    <name type="scientific">Oerskovia enterophila</name>
    <dbReference type="NCBI Taxonomy" id="43678"/>
    <lineage>
        <taxon>Bacteria</taxon>
        <taxon>Bacillati</taxon>
        <taxon>Actinomycetota</taxon>
        <taxon>Actinomycetes</taxon>
        <taxon>Micrococcales</taxon>
        <taxon>Cellulomonadaceae</taxon>
        <taxon>Oerskovia</taxon>
    </lineage>
</organism>
<feature type="region of interest" description="Disordered" evidence="2">
    <location>
        <begin position="90"/>
        <end position="213"/>
    </location>
</feature>
<dbReference type="PROSITE" id="PS50006">
    <property type="entry name" value="FHA_DOMAIN"/>
    <property type="match status" value="1"/>
</dbReference>
<feature type="compositionally biased region" description="Low complexity" evidence="2">
    <location>
        <begin position="90"/>
        <end position="118"/>
    </location>
</feature>
<feature type="region of interest" description="Disordered" evidence="2">
    <location>
        <begin position="31"/>
        <end position="54"/>
    </location>
</feature>
<dbReference type="Pfam" id="PF00498">
    <property type="entry name" value="FHA"/>
    <property type="match status" value="1"/>
</dbReference>
<feature type="domain" description="FHA" evidence="3">
    <location>
        <begin position="253"/>
        <end position="304"/>
    </location>
</feature>
<dbReference type="SMART" id="SM00240">
    <property type="entry name" value="FHA"/>
    <property type="match status" value="1"/>
</dbReference>
<dbReference type="Proteomes" id="UP000093412">
    <property type="component" value="Unassembled WGS sequence"/>
</dbReference>
<gene>
    <name evidence="4" type="ORF">OERS_37850</name>
</gene>
<dbReference type="Gene3D" id="2.60.200.20">
    <property type="match status" value="1"/>
</dbReference>
<dbReference type="RefSeq" id="WP_068627573.1">
    <property type="nucleotide sequence ID" value="NZ_MAQA01000070.1"/>
</dbReference>
<comment type="caution">
    <text evidence="4">The sequence shown here is derived from an EMBL/GenBank/DDBJ whole genome shotgun (WGS) entry which is preliminary data.</text>
</comment>
<proteinExistence type="predicted"/>
<protein>
    <submittedName>
        <fullName evidence="4">FHA domain protein</fullName>
    </submittedName>
</protein>
<feature type="compositionally biased region" description="Low complexity" evidence="2">
    <location>
        <begin position="175"/>
        <end position="190"/>
    </location>
</feature>
<evidence type="ECO:0000313" key="4">
    <source>
        <dbReference type="EMBL" id="OCI29535.1"/>
    </source>
</evidence>
<feature type="compositionally biased region" description="Polar residues" evidence="2">
    <location>
        <begin position="192"/>
        <end position="205"/>
    </location>
</feature>
<name>A0ABX2Y6F0_9CELL</name>
<dbReference type="EMBL" id="MAQA01000070">
    <property type="protein sequence ID" value="OCI29535.1"/>
    <property type="molecule type" value="Genomic_DNA"/>
</dbReference>
<feature type="compositionally biased region" description="Low complexity" evidence="2">
    <location>
        <begin position="130"/>
        <end position="149"/>
    </location>
</feature>
<reference evidence="4 5" key="1">
    <citation type="submission" date="2016-06" db="EMBL/GenBank/DDBJ databases">
        <title>Genome sequence of Oerskovia enterophila DSM 43852.</title>
        <authorList>
            <person name="Poehlein A."/>
            <person name="Jag V."/>
            <person name="Bengelsdorf F.R."/>
            <person name="Daniel R."/>
            <person name="Duerre P."/>
        </authorList>
    </citation>
    <scope>NUCLEOTIDE SEQUENCE [LARGE SCALE GENOMIC DNA]</scope>
    <source>
        <strain evidence="4 5">DSM 43852</strain>
    </source>
</reference>
<evidence type="ECO:0000259" key="3">
    <source>
        <dbReference type="PROSITE" id="PS50006"/>
    </source>
</evidence>
<dbReference type="InterPro" id="IPR008984">
    <property type="entry name" value="SMAD_FHA_dom_sf"/>
</dbReference>
<feature type="compositionally biased region" description="Low complexity" evidence="2">
    <location>
        <begin position="31"/>
        <end position="48"/>
    </location>
</feature>
<sequence>MSAICPNGHASESTDYCDVCGEPMAAASSGASGAVSSGSAGPGATAAGAGEGAGSGEPITCPHCSFPAAAGALFCENCGYDFTTGSLPEPAEAPSAATPVPAGAPAGASGPLAPPASSLDLDPVAPPAGSPAAAPSADPLSAPAALTPPGGDPGAGGPSTAAVAAGDPGTGPLVAPGAPADPTDPAEGEATSARTGATPSGTGTHLPTPPVPGEDQWVVEVWIDPDWYQAQKAEDPLPSAGLPGLVVLRERSVLVGRPSASRNIHPQIDCGADSGVSRRHCQLNTDGQRWWVEDLQSSNGTYLSPAGGELPIDPIPAGQRREVADGDRIYLGGWTRLVIRKAMPGEV</sequence>
<evidence type="ECO:0000256" key="1">
    <source>
        <dbReference type="ARBA" id="ARBA00022553"/>
    </source>
</evidence>
<dbReference type="SUPFAM" id="SSF49879">
    <property type="entry name" value="SMAD/FHA domain"/>
    <property type="match status" value="1"/>
</dbReference>
<dbReference type="CDD" id="cd00060">
    <property type="entry name" value="FHA"/>
    <property type="match status" value="1"/>
</dbReference>
<keyword evidence="1" id="KW-0597">Phosphoprotein</keyword>